<feature type="region of interest" description="Disordered" evidence="1">
    <location>
        <begin position="169"/>
        <end position="188"/>
    </location>
</feature>
<organism evidence="3 4">
    <name type="scientific">Mycena pura</name>
    <dbReference type="NCBI Taxonomy" id="153505"/>
    <lineage>
        <taxon>Eukaryota</taxon>
        <taxon>Fungi</taxon>
        <taxon>Dikarya</taxon>
        <taxon>Basidiomycota</taxon>
        <taxon>Agaricomycotina</taxon>
        <taxon>Agaricomycetes</taxon>
        <taxon>Agaricomycetidae</taxon>
        <taxon>Agaricales</taxon>
        <taxon>Marasmiineae</taxon>
        <taxon>Mycenaceae</taxon>
        <taxon>Mycena</taxon>
    </lineage>
</organism>
<feature type="domain" description="DUF6589" evidence="2">
    <location>
        <begin position="381"/>
        <end position="772"/>
    </location>
</feature>
<dbReference type="Pfam" id="PF20231">
    <property type="entry name" value="DUF6589"/>
    <property type="match status" value="1"/>
</dbReference>
<dbReference type="EMBL" id="JARJCW010000046">
    <property type="protein sequence ID" value="KAJ7204741.1"/>
    <property type="molecule type" value="Genomic_DNA"/>
</dbReference>
<evidence type="ECO:0000313" key="4">
    <source>
        <dbReference type="Proteomes" id="UP001219525"/>
    </source>
</evidence>
<proteinExistence type="predicted"/>
<accession>A0AAD6VB08</accession>
<evidence type="ECO:0000256" key="1">
    <source>
        <dbReference type="SAM" id="MobiDB-lite"/>
    </source>
</evidence>
<dbReference type="InterPro" id="IPR046496">
    <property type="entry name" value="DUF6589"/>
</dbReference>
<name>A0AAD6VB08_9AGAR</name>
<keyword evidence="4" id="KW-1185">Reference proteome</keyword>
<feature type="region of interest" description="Disordered" evidence="1">
    <location>
        <begin position="28"/>
        <end position="48"/>
    </location>
</feature>
<gene>
    <name evidence="3" type="ORF">GGX14DRAFT_368689</name>
</gene>
<dbReference type="AlphaFoldDB" id="A0AAD6VB08"/>
<evidence type="ECO:0000313" key="3">
    <source>
        <dbReference type="EMBL" id="KAJ7204741.1"/>
    </source>
</evidence>
<reference evidence="3" key="1">
    <citation type="submission" date="2023-03" db="EMBL/GenBank/DDBJ databases">
        <title>Massive genome expansion in bonnet fungi (Mycena s.s.) driven by repeated elements and novel gene families across ecological guilds.</title>
        <authorList>
            <consortium name="Lawrence Berkeley National Laboratory"/>
            <person name="Harder C.B."/>
            <person name="Miyauchi S."/>
            <person name="Viragh M."/>
            <person name="Kuo A."/>
            <person name="Thoen E."/>
            <person name="Andreopoulos B."/>
            <person name="Lu D."/>
            <person name="Skrede I."/>
            <person name="Drula E."/>
            <person name="Henrissat B."/>
            <person name="Morin E."/>
            <person name="Kohler A."/>
            <person name="Barry K."/>
            <person name="LaButti K."/>
            <person name="Morin E."/>
            <person name="Salamov A."/>
            <person name="Lipzen A."/>
            <person name="Mereny Z."/>
            <person name="Hegedus B."/>
            <person name="Baldrian P."/>
            <person name="Stursova M."/>
            <person name="Weitz H."/>
            <person name="Taylor A."/>
            <person name="Grigoriev I.V."/>
            <person name="Nagy L.G."/>
            <person name="Martin F."/>
            <person name="Kauserud H."/>
        </authorList>
    </citation>
    <scope>NUCLEOTIDE SEQUENCE</scope>
    <source>
        <strain evidence="3">9144</strain>
    </source>
</reference>
<dbReference type="Proteomes" id="UP001219525">
    <property type="component" value="Unassembled WGS sequence"/>
</dbReference>
<comment type="caution">
    <text evidence="3">The sequence shown here is derived from an EMBL/GenBank/DDBJ whole genome shotgun (WGS) entry which is preliminary data.</text>
</comment>
<evidence type="ECO:0000259" key="2">
    <source>
        <dbReference type="Pfam" id="PF20231"/>
    </source>
</evidence>
<protein>
    <recommendedName>
        <fullName evidence="2">DUF6589 domain-containing protein</fullName>
    </recommendedName>
</protein>
<sequence length="778" mass="87544">MPLPPSPTVSPEYSPLSARLRQLHLDAAETPPPTPIAPRQSKKQHLDSVLQSISENFESLGDFMEALSENIPSGTVDSRSERHKNVLSAWLSGHSRFRPVHFVQAIYRNRYSVPHYRAVHVDELSRVFDANCDLDDIHYARVALSIWATQLVGRRCALEVGALAKDDPKHPEFQPHLQASTNERMRGKRKTVTQDDVFSFSMQNTADIIRSRAPASWFLTECMAAPRKNGAVIVKKRRPHPFIQAAALSAFAISRNRSANGYFALPMGIWLFASKAHSNVKRIMSRLGFSVHDSTVREALTTMGEERKKKLQEDTAEALTQKMPFCRKVLDNIQQYQSVHEHGIGKTAQMITGTAATAIRLDGCRPGAFDLDEYQKRLVQNERAQLTTDSLLDDIDFGHLQRVLCLHIVLILCKHVPSLNVYMPQISQHFRSDPIAKHRMEAGRKTGVIPLSANSYMEMSTHEMKEAEMDFDRQVGYTPDNTSAARILIWDAGDGGSVLSGGRVMKHLLPQAVSLNAYDSFENRIWTPGLFHKRLNMVNAIAENHYGPRATKDPSALARSAAATDLYIPPKLSNCDFYPTVRTMRTVCEAQILDIWDLHYAKHEGLLPHFARLASQSALPSLADLISYADSLVSRYISTTAWQTALDRDQFNKSTELHKFMLGPAWNPVHGEAANEPDSAAHVEAETFAGDRVLANFILFRRDFLLWLELSDALADGDIGRVVEVLKIWTFMFAGASKQNYATILLELYCLFRYEASKDLKDAIWNNWLINLLDELGK</sequence>